<organism evidence="2 3">
    <name type="scientific">Astrephomene gubernaculifera</name>
    <dbReference type="NCBI Taxonomy" id="47775"/>
    <lineage>
        <taxon>Eukaryota</taxon>
        <taxon>Viridiplantae</taxon>
        <taxon>Chlorophyta</taxon>
        <taxon>core chlorophytes</taxon>
        <taxon>Chlorophyceae</taxon>
        <taxon>CS clade</taxon>
        <taxon>Chlamydomonadales</taxon>
        <taxon>Astrephomenaceae</taxon>
        <taxon>Astrephomene</taxon>
    </lineage>
</organism>
<dbReference type="AlphaFoldDB" id="A0AAD3E0E4"/>
<name>A0AAD3E0E4_9CHLO</name>
<accession>A0AAD3E0E4</accession>
<evidence type="ECO:0000313" key="3">
    <source>
        <dbReference type="Proteomes" id="UP001054857"/>
    </source>
</evidence>
<feature type="region of interest" description="Disordered" evidence="1">
    <location>
        <begin position="43"/>
        <end position="144"/>
    </location>
</feature>
<comment type="caution">
    <text evidence="2">The sequence shown here is derived from an EMBL/GenBank/DDBJ whole genome shotgun (WGS) entry which is preliminary data.</text>
</comment>
<keyword evidence="3" id="KW-1185">Reference proteome</keyword>
<proteinExistence type="predicted"/>
<feature type="compositionally biased region" description="Polar residues" evidence="1">
    <location>
        <begin position="55"/>
        <end position="66"/>
    </location>
</feature>
<feature type="non-terminal residue" evidence="2">
    <location>
        <position position="144"/>
    </location>
</feature>
<dbReference type="Proteomes" id="UP001054857">
    <property type="component" value="Unassembled WGS sequence"/>
</dbReference>
<protein>
    <submittedName>
        <fullName evidence="2">Uncharacterized protein</fullName>
    </submittedName>
</protein>
<gene>
    <name evidence="2" type="ORF">Agub_g13838</name>
</gene>
<evidence type="ECO:0000256" key="1">
    <source>
        <dbReference type="SAM" id="MobiDB-lite"/>
    </source>
</evidence>
<evidence type="ECO:0000313" key="2">
    <source>
        <dbReference type="EMBL" id="GFR51400.1"/>
    </source>
</evidence>
<dbReference type="EMBL" id="BMAR01000049">
    <property type="protein sequence ID" value="GFR51400.1"/>
    <property type="molecule type" value="Genomic_DNA"/>
</dbReference>
<reference evidence="2 3" key="1">
    <citation type="journal article" date="2021" name="Sci. Rep.">
        <title>Genome sequencing of the multicellular alga Astrephomene provides insights into convergent evolution of germ-soma differentiation.</title>
        <authorList>
            <person name="Yamashita S."/>
            <person name="Yamamoto K."/>
            <person name="Matsuzaki R."/>
            <person name="Suzuki S."/>
            <person name="Yamaguchi H."/>
            <person name="Hirooka S."/>
            <person name="Minakuchi Y."/>
            <person name="Miyagishima S."/>
            <person name="Kawachi M."/>
            <person name="Toyoda A."/>
            <person name="Nozaki H."/>
        </authorList>
    </citation>
    <scope>NUCLEOTIDE SEQUENCE [LARGE SCALE GENOMIC DNA]</scope>
    <source>
        <strain evidence="2 3">NIES-4017</strain>
    </source>
</reference>
<feature type="compositionally biased region" description="Polar residues" evidence="1">
    <location>
        <begin position="84"/>
        <end position="95"/>
    </location>
</feature>
<feature type="non-terminal residue" evidence="2">
    <location>
        <position position="1"/>
    </location>
</feature>
<sequence length="144" mass="14705">VFDPSTATTRGAAGREQRGRITLLLRYLPEHREGLCAAPLGTAAASTHPPPACTGNGNSGTCNSVQPDGRTTKGRNSNTRHTRTQSLPWAASSMQPPGGRGDRAHSVPCKPFDPSGPPQPGYAGCNGGGGCPEEEEQGGTGAGE</sequence>